<evidence type="ECO:0000259" key="1">
    <source>
        <dbReference type="Pfam" id="PF00534"/>
    </source>
</evidence>
<proteinExistence type="predicted"/>
<dbReference type="AlphaFoldDB" id="A0AAE3P1I4"/>
<dbReference type="GO" id="GO:0071793">
    <property type="term" value="P:bacillithiol biosynthetic process"/>
    <property type="evidence" value="ECO:0007669"/>
    <property type="project" value="InterPro"/>
</dbReference>
<dbReference type="EMBL" id="JARGDL010000016">
    <property type="protein sequence ID" value="MDF1612659.1"/>
    <property type="molecule type" value="Genomic_DNA"/>
</dbReference>
<evidence type="ECO:0000259" key="2">
    <source>
        <dbReference type="Pfam" id="PF13439"/>
    </source>
</evidence>
<dbReference type="NCBIfam" id="TIGR03999">
    <property type="entry name" value="thiol_BshA"/>
    <property type="match status" value="1"/>
</dbReference>
<evidence type="ECO:0000313" key="4">
    <source>
        <dbReference type="Proteomes" id="UP001221302"/>
    </source>
</evidence>
<feature type="domain" description="Glycosyltransferase subfamily 4-like N-terminal" evidence="2">
    <location>
        <begin position="11"/>
        <end position="179"/>
    </location>
</feature>
<dbReference type="PANTHER" id="PTHR12526:SF599">
    <property type="entry name" value="N-ACETYL-ALPHA-D-GLUCOSAMINYL L-MALATE SYNTHASE"/>
    <property type="match status" value="1"/>
</dbReference>
<dbReference type="PANTHER" id="PTHR12526">
    <property type="entry name" value="GLYCOSYLTRANSFERASE"/>
    <property type="match status" value="1"/>
</dbReference>
<keyword evidence="4" id="KW-1185">Reference proteome</keyword>
<dbReference type="Gene3D" id="3.40.50.2000">
    <property type="entry name" value="Glycogen Phosphorylase B"/>
    <property type="match status" value="2"/>
</dbReference>
<name>A0AAE3P1I4_9BACT</name>
<evidence type="ECO:0000313" key="3">
    <source>
        <dbReference type="EMBL" id="MDF1612659.1"/>
    </source>
</evidence>
<feature type="domain" description="Glycosyl transferase family 1" evidence="1">
    <location>
        <begin position="188"/>
        <end position="351"/>
    </location>
</feature>
<dbReference type="RefSeq" id="WP_321536430.1">
    <property type="nucleotide sequence ID" value="NZ_JARGDL010000016.1"/>
</dbReference>
<dbReference type="GO" id="GO:0016757">
    <property type="term" value="F:glycosyltransferase activity"/>
    <property type="evidence" value="ECO:0007669"/>
    <property type="project" value="InterPro"/>
</dbReference>
<protein>
    <submittedName>
        <fullName evidence="3">N-acetyl-alpha-D-glucosaminyl L-malate synthase BshA</fullName>
    </submittedName>
</protein>
<gene>
    <name evidence="3" type="primary">bshA</name>
    <name evidence="3" type="ORF">P0M35_10900</name>
</gene>
<organism evidence="3 4">
    <name type="scientific">Stygiobacter electus</name>
    <dbReference type="NCBI Taxonomy" id="3032292"/>
    <lineage>
        <taxon>Bacteria</taxon>
        <taxon>Pseudomonadati</taxon>
        <taxon>Ignavibacteriota</taxon>
        <taxon>Ignavibacteria</taxon>
        <taxon>Ignavibacteriales</taxon>
        <taxon>Melioribacteraceae</taxon>
        <taxon>Stygiobacter</taxon>
    </lineage>
</organism>
<dbReference type="Pfam" id="PF00534">
    <property type="entry name" value="Glycos_transf_1"/>
    <property type="match status" value="1"/>
</dbReference>
<dbReference type="InterPro" id="IPR001296">
    <property type="entry name" value="Glyco_trans_1"/>
</dbReference>
<dbReference type="InterPro" id="IPR023881">
    <property type="entry name" value="Thiol_BshA"/>
</dbReference>
<dbReference type="SUPFAM" id="SSF53756">
    <property type="entry name" value="UDP-Glycosyltransferase/glycogen phosphorylase"/>
    <property type="match status" value="1"/>
</dbReference>
<comment type="caution">
    <text evidence="3">The sequence shown here is derived from an EMBL/GenBank/DDBJ whole genome shotgun (WGS) entry which is preliminary data.</text>
</comment>
<reference evidence="3" key="1">
    <citation type="submission" date="2023-03" db="EMBL/GenBank/DDBJ databases">
        <title>Stygiobacter electus gen. nov., sp. nov., facultatively anaerobic thermotolerant bacterium of the class Ignavibacteria from a well of Yessentuki mineral water deposit.</title>
        <authorList>
            <person name="Podosokorskaya O.A."/>
            <person name="Elcheninov A.G."/>
            <person name="Petrova N.F."/>
            <person name="Zavarzina D.G."/>
            <person name="Kublanov I.V."/>
            <person name="Merkel A.Y."/>
        </authorList>
    </citation>
    <scope>NUCLEOTIDE SEQUENCE</scope>
    <source>
        <strain evidence="3">09-Me</strain>
    </source>
</reference>
<dbReference type="InterPro" id="IPR028098">
    <property type="entry name" value="Glyco_trans_4-like_N"/>
</dbReference>
<dbReference type="Pfam" id="PF13439">
    <property type="entry name" value="Glyco_transf_4"/>
    <property type="match status" value="1"/>
</dbReference>
<sequence>MKIGITCYPTYGGSGVVATELGLSLAKLGHQVHFISYAMPHRLNRFVENIYYHEVEMSNYPLFEHSLYCLSLTSKMLEVIEYENLDLMHVHYAIPHAISAYLARQVLHKVNKNIKFITTLHGTDITLVGLEPSFMPIVKFSIEESDGVTAVSRFLKEKTLTNYNVQKNIEVIYNFIDLEIYKPHSSIEFRKHIAPNGEKVLVHTSNFRPVKRVPDVIRILEKVNKEIPTKLILVGDGPDRSECERLSRELGIHQNVFFLGKQDALTEILNAADLFLLPSQSESFGLSALEAMACGKPVVSSSVGGLPELVIHNETGFIAEIGDIERMSKYTIDLLKNEKKYLTFSKNSRERAEKFFDKKNIIPQYIEYYEKILNG</sequence>
<dbReference type="Proteomes" id="UP001221302">
    <property type="component" value="Unassembled WGS sequence"/>
</dbReference>
<accession>A0AAE3P1I4</accession>